<evidence type="ECO:0000313" key="3">
    <source>
        <dbReference type="Proteomes" id="UP000672097"/>
    </source>
</evidence>
<dbReference type="RefSeq" id="WP_210806409.1">
    <property type="nucleotide sequence ID" value="NZ_JAGQDG010000001.1"/>
</dbReference>
<name>A0ABS5DTP4_9BURK</name>
<sequence length="291" mass="32908">MTSTAEARAFTLQATDGYALAATRYPATRPLLGHLVVAPATAVPQRFYRRFAEHAAARGFEVWTLDYRGIGGSKPATLRGFEMDYLDWAEKDLAALVAQVPQDAPLYWVGHSFGGHALGLLPEPQRVQAACFFGVGAGWHGWMPRLERLRVWVMWNVLGPLMTRWKGYLPWSLLGMGEDLPLGVYRDWRHWCHFPHYFFDDPARPEMAQRFARVRAPILAYNALDDLWALPRSREAFMAGYSQAPWRGRDLDPHLSMGHIGHMGYFRPHAQVLWDECLDSLIGAPHGPAAL</sequence>
<dbReference type="GO" id="GO:0016787">
    <property type="term" value="F:hydrolase activity"/>
    <property type="evidence" value="ECO:0007669"/>
    <property type="project" value="UniProtKB-KW"/>
</dbReference>
<feature type="domain" description="Serine aminopeptidase S33" evidence="1">
    <location>
        <begin position="46"/>
        <end position="153"/>
    </location>
</feature>
<dbReference type="PIRSF" id="PIRSF037442">
    <property type="entry name" value="UCP037442_abhydr"/>
    <property type="match status" value="1"/>
</dbReference>
<protein>
    <submittedName>
        <fullName evidence="2">Alpha/beta fold hydrolase</fullName>
    </submittedName>
</protein>
<evidence type="ECO:0000259" key="1">
    <source>
        <dbReference type="Pfam" id="PF12146"/>
    </source>
</evidence>
<dbReference type="InterPro" id="IPR022742">
    <property type="entry name" value="Hydrolase_4"/>
</dbReference>
<keyword evidence="3" id="KW-1185">Reference proteome</keyword>
<proteinExistence type="predicted"/>
<dbReference type="SUPFAM" id="SSF53474">
    <property type="entry name" value="alpha/beta-Hydrolases"/>
    <property type="match status" value="1"/>
</dbReference>
<dbReference type="EMBL" id="JAGQDG010000001">
    <property type="protein sequence ID" value="MBQ0934502.1"/>
    <property type="molecule type" value="Genomic_DNA"/>
</dbReference>
<dbReference type="Pfam" id="PF12146">
    <property type="entry name" value="Hydrolase_4"/>
    <property type="match status" value="1"/>
</dbReference>
<reference evidence="2 3" key="1">
    <citation type="submission" date="2021-04" db="EMBL/GenBank/DDBJ databases">
        <title>The genome sequence of type strain Ideonella paludis KCTC 32238.</title>
        <authorList>
            <person name="Liu Y."/>
        </authorList>
    </citation>
    <scope>NUCLEOTIDE SEQUENCE [LARGE SCALE GENOMIC DNA]</scope>
    <source>
        <strain evidence="2 3">KCTC 32238</strain>
    </source>
</reference>
<comment type="caution">
    <text evidence="2">The sequence shown here is derived from an EMBL/GenBank/DDBJ whole genome shotgun (WGS) entry which is preliminary data.</text>
</comment>
<keyword evidence="2" id="KW-0378">Hydrolase</keyword>
<organism evidence="2 3">
    <name type="scientific">Ideonella paludis</name>
    <dbReference type="NCBI Taxonomy" id="1233411"/>
    <lineage>
        <taxon>Bacteria</taxon>
        <taxon>Pseudomonadati</taxon>
        <taxon>Pseudomonadota</taxon>
        <taxon>Betaproteobacteria</taxon>
        <taxon>Burkholderiales</taxon>
        <taxon>Sphaerotilaceae</taxon>
        <taxon>Ideonella</taxon>
    </lineage>
</organism>
<gene>
    <name evidence="2" type="ORF">KAK11_04100</name>
</gene>
<dbReference type="Gene3D" id="3.40.50.1820">
    <property type="entry name" value="alpha/beta hydrolase"/>
    <property type="match status" value="1"/>
</dbReference>
<dbReference type="InterPro" id="IPR029058">
    <property type="entry name" value="AB_hydrolase_fold"/>
</dbReference>
<evidence type="ECO:0000313" key="2">
    <source>
        <dbReference type="EMBL" id="MBQ0934502.1"/>
    </source>
</evidence>
<accession>A0ABS5DTP4</accession>
<dbReference type="InterPro" id="IPR017208">
    <property type="entry name" value="UCP037442_abhydr"/>
</dbReference>
<dbReference type="Proteomes" id="UP000672097">
    <property type="component" value="Unassembled WGS sequence"/>
</dbReference>